<gene>
    <name evidence="2" type="ORF">HLUCCA11_04075</name>
</gene>
<organism evidence="2 3">
    <name type="scientific">Phormidesmis priestleyi Ana</name>
    <dbReference type="NCBI Taxonomy" id="1666911"/>
    <lineage>
        <taxon>Bacteria</taxon>
        <taxon>Bacillati</taxon>
        <taxon>Cyanobacteriota</taxon>
        <taxon>Cyanophyceae</taxon>
        <taxon>Leptolyngbyales</taxon>
        <taxon>Leptolyngbyaceae</taxon>
        <taxon>Phormidesmis</taxon>
    </lineage>
</organism>
<sequence length="184" mass="19034">MIGGIFGTIGKTLGIGKEKYFLELDDAAEESVETIKEAATKAAKIAKSAASDIAEKAQDLIEEASDTAQQSDTAQPQAKSATKSATKSAASDTQAADEKGNTATAAKPVAQPAPSASTTRDPEDIIRAAIAAGGQKTDASGQVIEETKNFSTDYLLSSGSSRRRPGPSLNSFKGMAKEVNPRLK</sequence>
<comment type="caution">
    <text evidence="2">The sequence shown here is derived from an EMBL/GenBank/DDBJ whole genome shotgun (WGS) entry which is preliminary data.</text>
</comment>
<evidence type="ECO:0000313" key="3">
    <source>
        <dbReference type="Proteomes" id="UP000050465"/>
    </source>
</evidence>
<feature type="region of interest" description="Disordered" evidence="1">
    <location>
        <begin position="153"/>
        <end position="184"/>
    </location>
</feature>
<dbReference type="AlphaFoldDB" id="A0A0P7ZPQ6"/>
<dbReference type="EMBL" id="LJZR01000003">
    <property type="protein sequence ID" value="KPQ37107.1"/>
    <property type="molecule type" value="Genomic_DNA"/>
</dbReference>
<dbReference type="PATRIC" id="fig|1666911.3.peg.3668"/>
<accession>A0A0P7ZPQ6</accession>
<proteinExistence type="predicted"/>
<reference evidence="2 3" key="1">
    <citation type="submission" date="2015-09" db="EMBL/GenBank/DDBJ databases">
        <title>Identification and resolution of microdiversity through metagenomic sequencing of parallel consortia.</title>
        <authorList>
            <person name="Nelson W.C."/>
            <person name="Romine M.F."/>
            <person name="Lindemann S.R."/>
        </authorList>
    </citation>
    <scope>NUCLEOTIDE SEQUENCE [LARGE SCALE GENOMIC DNA]</scope>
    <source>
        <strain evidence="2">Ana</strain>
    </source>
</reference>
<evidence type="ECO:0000313" key="2">
    <source>
        <dbReference type="EMBL" id="KPQ37107.1"/>
    </source>
</evidence>
<dbReference type="Proteomes" id="UP000050465">
    <property type="component" value="Unassembled WGS sequence"/>
</dbReference>
<name>A0A0P7ZPQ6_9CYAN</name>
<feature type="region of interest" description="Disordered" evidence="1">
    <location>
        <begin position="57"/>
        <end position="125"/>
    </location>
</feature>
<evidence type="ECO:0000256" key="1">
    <source>
        <dbReference type="SAM" id="MobiDB-lite"/>
    </source>
</evidence>
<feature type="compositionally biased region" description="Low complexity" evidence="1">
    <location>
        <begin position="77"/>
        <end position="94"/>
    </location>
</feature>
<feature type="compositionally biased region" description="Basic and acidic residues" evidence="1">
    <location>
        <begin position="175"/>
        <end position="184"/>
    </location>
</feature>
<protein>
    <submittedName>
        <fullName evidence="2">Uncharacterized protein</fullName>
    </submittedName>
</protein>
<feature type="compositionally biased region" description="Polar residues" evidence="1">
    <location>
        <begin position="66"/>
        <end position="76"/>
    </location>
</feature>